<dbReference type="EMBL" id="JBJQND010000006">
    <property type="protein sequence ID" value="KAL3874732.1"/>
    <property type="molecule type" value="Genomic_DNA"/>
</dbReference>
<gene>
    <name evidence="1" type="ORF">ACJMK2_037704</name>
</gene>
<reference evidence="1 2" key="1">
    <citation type="submission" date="2024-11" db="EMBL/GenBank/DDBJ databases">
        <title>Chromosome-level genome assembly of the freshwater bivalve Anodonta woodiana.</title>
        <authorList>
            <person name="Chen X."/>
        </authorList>
    </citation>
    <scope>NUCLEOTIDE SEQUENCE [LARGE SCALE GENOMIC DNA]</scope>
    <source>
        <strain evidence="1">MN2024</strain>
        <tissue evidence="1">Gills</tissue>
    </source>
</reference>
<proteinExistence type="predicted"/>
<evidence type="ECO:0000313" key="1">
    <source>
        <dbReference type="EMBL" id="KAL3874732.1"/>
    </source>
</evidence>
<organism evidence="1 2">
    <name type="scientific">Sinanodonta woodiana</name>
    <name type="common">Chinese pond mussel</name>
    <name type="synonym">Anodonta woodiana</name>
    <dbReference type="NCBI Taxonomy" id="1069815"/>
    <lineage>
        <taxon>Eukaryota</taxon>
        <taxon>Metazoa</taxon>
        <taxon>Spiralia</taxon>
        <taxon>Lophotrochozoa</taxon>
        <taxon>Mollusca</taxon>
        <taxon>Bivalvia</taxon>
        <taxon>Autobranchia</taxon>
        <taxon>Heteroconchia</taxon>
        <taxon>Palaeoheterodonta</taxon>
        <taxon>Unionida</taxon>
        <taxon>Unionoidea</taxon>
        <taxon>Unionidae</taxon>
        <taxon>Unioninae</taxon>
        <taxon>Sinanodonta</taxon>
    </lineage>
</organism>
<dbReference type="AlphaFoldDB" id="A0ABD3WPS9"/>
<evidence type="ECO:0000313" key="2">
    <source>
        <dbReference type="Proteomes" id="UP001634394"/>
    </source>
</evidence>
<accession>A0ABD3WPS9</accession>
<comment type="caution">
    <text evidence="1">The sequence shown here is derived from an EMBL/GenBank/DDBJ whole genome shotgun (WGS) entry which is preliminary data.</text>
</comment>
<keyword evidence="2" id="KW-1185">Reference proteome</keyword>
<dbReference type="Proteomes" id="UP001634394">
    <property type="component" value="Unassembled WGS sequence"/>
</dbReference>
<sequence>MEIQPTQQHIEIIADEYVAANDDDLTADQIQQISTALTNQPDQITGITNQTANMISLGRVAGSFCKICQRRHGYNEFENFIEGKAIDAFVRVYSDQFV</sequence>
<feature type="non-terminal residue" evidence="1">
    <location>
        <position position="98"/>
    </location>
</feature>
<protein>
    <submittedName>
        <fullName evidence="1">Uncharacterized protein</fullName>
    </submittedName>
</protein>
<name>A0ABD3WPS9_SINWO</name>